<dbReference type="OrthoDB" id="5951177at2"/>
<dbReference type="eggNOG" id="COG3713">
    <property type="taxonomic scope" value="Bacteria"/>
</dbReference>
<proteinExistence type="inferred from homology"/>
<dbReference type="EMBL" id="CP000282">
    <property type="protein sequence ID" value="ABD82976.1"/>
    <property type="molecule type" value="Genomic_DNA"/>
</dbReference>
<dbReference type="Pfam" id="PF06629">
    <property type="entry name" value="MipA"/>
    <property type="match status" value="1"/>
</dbReference>
<dbReference type="KEGG" id="sde:Sde_3721"/>
<dbReference type="Proteomes" id="UP000001947">
    <property type="component" value="Chromosome"/>
</dbReference>
<evidence type="ECO:0000256" key="5">
    <source>
        <dbReference type="ARBA" id="ARBA00023237"/>
    </source>
</evidence>
<dbReference type="PANTHER" id="PTHR38776">
    <property type="entry name" value="MLTA-INTERACTING PROTEIN-RELATED"/>
    <property type="match status" value="1"/>
</dbReference>
<dbReference type="RefSeq" id="WP_011470191.1">
    <property type="nucleotide sequence ID" value="NC_007912.1"/>
</dbReference>
<comment type="similarity">
    <text evidence="2">Belongs to the MipA/OmpV family.</text>
</comment>
<evidence type="ECO:0000313" key="6">
    <source>
        <dbReference type="EMBL" id="ABD82976.1"/>
    </source>
</evidence>
<protein>
    <submittedName>
        <fullName evidence="6">MltA-interacting MipA</fullName>
    </submittedName>
</protein>
<dbReference type="PANTHER" id="PTHR38776:SF1">
    <property type="entry name" value="MLTA-INTERACTING PROTEIN-RELATED"/>
    <property type="match status" value="1"/>
</dbReference>
<reference evidence="6 7" key="1">
    <citation type="journal article" date="2008" name="PLoS Genet.">
        <title>Complete genome sequence of the complex carbohydrate-degrading marine bacterium, Saccharophagus degradans strain 2-40 T.</title>
        <authorList>
            <person name="Weiner R.M."/>
            <person name="Taylor L.E.II."/>
            <person name="Henrissat B."/>
            <person name="Hauser L."/>
            <person name="Land M."/>
            <person name="Coutinho P.M."/>
            <person name="Rancurel C."/>
            <person name="Saunders E.H."/>
            <person name="Longmire A.G."/>
            <person name="Zhang H."/>
            <person name="Bayer E.A."/>
            <person name="Gilbert H.J."/>
            <person name="Larimer F."/>
            <person name="Zhulin I.B."/>
            <person name="Ekborg N.A."/>
            <person name="Lamed R."/>
            <person name="Richardson P.M."/>
            <person name="Borovok I."/>
            <person name="Hutcheson S."/>
        </authorList>
    </citation>
    <scope>NUCLEOTIDE SEQUENCE [LARGE SCALE GENOMIC DNA]</scope>
    <source>
        <strain evidence="7">2-40 / ATCC 43961 / DSM 17024</strain>
    </source>
</reference>
<accession>Q21EA3</accession>
<keyword evidence="4" id="KW-0472">Membrane</keyword>
<dbReference type="HOGENOM" id="CLU_062990_1_0_6"/>
<keyword evidence="7" id="KW-1185">Reference proteome</keyword>
<evidence type="ECO:0000256" key="1">
    <source>
        <dbReference type="ARBA" id="ARBA00004442"/>
    </source>
</evidence>
<dbReference type="InterPro" id="IPR010583">
    <property type="entry name" value="MipA"/>
</dbReference>
<dbReference type="GeneID" id="98615327"/>
<evidence type="ECO:0000313" key="7">
    <source>
        <dbReference type="Proteomes" id="UP000001947"/>
    </source>
</evidence>
<evidence type="ECO:0000256" key="2">
    <source>
        <dbReference type="ARBA" id="ARBA00005722"/>
    </source>
</evidence>
<comment type="subcellular location">
    <subcellularLocation>
        <location evidence="1">Cell outer membrane</location>
    </subcellularLocation>
</comment>
<dbReference type="AlphaFoldDB" id="Q21EA3"/>
<organism evidence="6 7">
    <name type="scientific">Saccharophagus degradans (strain 2-40 / ATCC 43961 / DSM 17024)</name>
    <dbReference type="NCBI Taxonomy" id="203122"/>
    <lineage>
        <taxon>Bacteria</taxon>
        <taxon>Pseudomonadati</taxon>
        <taxon>Pseudomonadota</taxon>
        <taxon>Gammaproteobacteria</taxon>
        <taxon>Cellvibrionales</taxon>
        <taxon>Cellvibrionaceae</taxon>
        <taxon>Saccharophagus</taxon>
    </lineage>
</organism>
<keyword evidence="5" id="KW-0998">Cell outer membrane</keyword>
<name>Q21EA3_SACD2</name>
<sequence>MQINMWESIEQGKKYGKRLAEKVLDMKAVCIWIALLIVGSNCFAQQPNPNYFSLGAVGLYMPEYEGSDEMQLLGFPSIAFKKDRWQFDAVNGLRYNFSADGNYSYGPLVHYFFGREESDSAYLTGLGDIDYGLEMGAYLNYSLAGWTLGGSVHRDLSKQVGGLRLKLAADRMFMLNRSNMLSVQVDTEWVDEKYADAFFAISTEQALATDYSVYNASKGLKHAGVSATWIHIVNPHWQAIVGVNAKVLVGSAVDSPLVFDDTLISTVAGVVYRF</sequence>
<evidence type="ECO:0000256" key="3">
    <source>
        <dbReference type="ARBA" id="ARBA00022729"/>
    </source>
</evidence>
<dbReference type="GO" id="GO:0009279">
    <property type="term" value="C:cell outer membrane"/>
    <property type="evidence" value="ECO:0007669"/>
    <property type="project" value="UniProtKB-SubCell"/>
</dbReference>
<gene>
    <name evidence="6" type="ordered locus">Sde_3721</name>
</gene>
<keyword evidence="3" id="KW-0732">Signal</keyword>
<evidence type="ECO:0000256" key="4">
    <source>
        <dbReference type="ARBA" id="ARBA00023136"/>
    </source>
</evidence>